<organism evidence="3 4">
    <name type="scientific">[Torrubiella] hemipterigena</name>
    <dbReference type="NCBI Taxonomy" id="1531966"/>
    <lineage>
        <taxon>Eukaryota</taxon>
        <taxon>Fungi</taxon>
        <taxon>Dikarya</taxon>
        <taxon>Ascomycota</taxon>
        <taxon>Pezizomycotina</taxon>
        <taxon>Sordariomycetes</taxon>
        <taxon>Hypocreomycetidae</taxon>
        <taxon>Hypocreales</taxon>
        <taxon>Clavicipitaceae</taxon>
        <taxon>Clavicipitaceae incertae sedis</taxon>
        <taxon>'Torrubiella' clade</taxon>
    </lineage>
</organism>
<keyword evidence="2" id="KW-0812">Transmembrane</keyword>
<evidence type="ECO:0000256" key="1">
    <source>
        <dbReference type="SAM" id="MobiDB-lite"/>
    </source>
</evidence>
<feature type="transmembrane region" description="Helical" evidence="2">
    <location>
        <begin position="610"/>
        <end position="634"/>
    </location>
</feature>
<dbReference type="STRING" id="1531966.A0A0A1SUI1"/>
<feature type="transmembrane region" description="Helical" evidence="2">
    <location>
        <begin position="278"/>
        <end position="299"/>
    </location>
</feature>
<feature type="region of interest" description="Disordered" evidence="1">
    <location>
        <begin position="525"/>
        <end position="545"/>
    </location>
</feature>
<dbReference type="Pfam" id="PF11915">
    <property type="entry name" value="DUF3433"/>
    <property type="match status" value="1"/>
</dbReference>
<keyword evidence="4" id="KW-1185">Reference proteome</keyword>
<feature type="transmembrane region" description="Helical" evidence="2">
    <location>
        <begin position="319"/>
        <end position="337"/>
    </location>
</feature>
<dbReference type="PANTHER" id="PTHR37544:SF1">
    <property type="entry name" value="PHOSPHORIBOSYLAMINOIMIDAZOLE-SUCCINOCARBOXAMIDE SYNTHASE"/>
    <property type="match status" value="1"/>
</dbReference>
<feature type="transmembrane region" description="Helical" evidence="2">
    <location>
        <begin position="568"/>
        <end position="590"/>
    </location>
</feature>
<evidence type="ECO:0008006" key="5">
    <source>
        <dbReference type="Google" id="ProtNLM"/>
    </source>
</evidence>
<keyword evidence="2" id="KW-0472">Membrane</keyword>
<feature type="compositionally biased region" description="Basic and acidic residues" evidence="1">
    <location>
        <begin position="28"/>
        <end position="42"/>
    </location>
</feature>
<dbReference type="InterPro" id="IPR021840">
    <property type="entry name" value="DUF3433"/>
</dbReference>
<protein>
    <recommendedName>
        <fullName evidence="5">Phosphoribosylaminoimidazole-succinocarboxamide synthase</fullName>
    </recommendedName>
</protein>
<feature type="transmembrane region" description="Helical" evidence="2">
    <location>
        <begin position="423"/>
        <end position="447"/>
    </location>
</feature>
<dbReference type="Proteomes" id="UP000039046">
    <property type="component" value="Unassembled WGS sequence"/>
</dbReference>
<feature type="compositionally biased region" description="Polar residues" evidence="1">
    <location>
        <begin position="43"/>
        <end position="55"/>
    </location>
</feature>
<name>A0A0A1SUI1_9HYPO</name>
<dbReference type="AlphaFoldDB" id="A0A0A1SUI1"/>
<reference evidence="3 4" key="1">
    <citation type="journal article" date="2015" name="Genome Announc.">
        <title>Draft Genome Sequence and Gene Annotation of the Entomopathogenic Fungus Verticillium hemipterigenum.</title>
        <authorList>
            <person name="Horn F."/>
            <person name="Habel A."/>
            <person name="Scharf D.H."/>
            <person name="Dworschak J."/>
            <person name="Brakhage A.A."/>
            <person name="Guthke R."/>
            <person name="Hertweck C."/>
            <person name="Linde J."/>
        </authorList>
    </citation>
    <scope>NUCLEOTIDE SEQUENCE [LARGE SCALE GENOMIC DNA]</scope>
</reference>
<keyword evidence="2" id="KW-1133">Transmembrane helix</keyword>
<proteinExistence type="predicted"/>
<evidence type="ECO:0000313" key="3">
    <source>
        <dbReference type="EMBL" id="CEJ86456.1"/>
    </source>
</evidence>
<accession>A0A0A1SUI1</accession>
<gene>
    <name evidence="3" type="ORF">VHEMI04110</name>
</gene>
<sequence length="838" mass="94053">MNTQNIPFDHHEAPRPWSSELPRNPPRTPHDSESTLRLDRHATSASQPHSLSPQATLRPHRHSTPLSQSASTPELYGPHRHRKFTRPFTNLGRHVLKATPPPAVRFDESQLAMFAADNSARMAGIKDEFTIAAGKVTPGVDDTPYIQYALEALTRERASPMPEEQPSPHSAAEYMDNLVRSATLRQAKRELSDVSEPDAAFVTPQAFHTNEQRLAGILSQTRSLPTTMSAPARSRSWDQSFSSSEHWVAITDDMRQTLDPRGRTCPPLRYKPRILRPFSMLILITLCLIMTAALVYSAQASNQHNGLLDFAGTLYSSQYFIFRILPQLLGCVILLYAQSIVNASLRILPFVSLADEDPRARYMALFQPLYPVSLLHPQLVGPWQFKLFDIATWLTLFTVPLLSATYVNVFIDTEWRWMPVQGIVWALVGIYGVLIISTAILMVFWFGKWTGLLWDMRSIADLLPLLNRSNALSSFDQHDLSENKDDFKMQLRDRWFDRLGYWRTGDLINGGTWYTIGAVGARADDHRAGRPRGHGGDERPSFESEDLKAPMPMGGNFGRYLPWCLRNAAIISGAVLSTMLALAILLVAFLPQTRLDDGFLPLLPARPTPVAFSAANFLYSFLPSFVGMILFLLFQSVDMALRRVQPWADLTQLSGAPAGRSLLADYSACHPFQASLRAARNGHWRLAFISLIAQLFVFLPILSGGLLIALTSTDDDKVRMYASMPVFGVLVALLVLYAGCFFLLIPRRTQFELPRPVTTIAAMMSLCSSRELVRDAAFRAIRSREDLKGRLGVGCSDPRQESVWFYGVVPGRDEHRVSVRRMQKYTEKRPVRTVAAMV</sequence>
<feature type="region of interest" description="Disordered" evidence="1">
    <location>
        <begin position="1"/>
        <end position="84"/>
    </location>
</feature>
<feature type="transmembrane region" description="Helical" evidence="2">
    <location>
        <begin position="390"/>
        <end position="411"/>
    </location>
</feature>
<evidence type="ECO:0000313" key="4">
    <source>
        <dbReference type="Proteomes" id="UP000039046"/>
    </source>
</evidence>
<dbReference type="OrthoDB" id="3057599at2759"/>
<dbReference type="EMBL" id="CDHN01000002">
    <property type="protein sequence ID" value="CEJ86456.1"/>
    <property type="molecule type" value="Genomic_DNA"/>
</dbReference>
<feature type="transmembrane region" description="Helical" evidence="2">
    <location>
        <begin position="686"/>
        <end position="710"/>
    </location>
</feature>
<feature type="transmembrane region" description="Helical" evidence="2">
    <location>
        <begin position="722"/>
        <end position="745"/>
    </location>
</feature>
<evidence type="ECO:0000256" key="2">
    <source>
        <dbReference type="SAM" id="Phobius"/>
    </source>
</evidence>
<dbReference type="PANTHER" id="PTHR37544">
    <property type="entry name" value="SPRAY-RELATED"/>
    <property type="match status" value="1"/>
</dbReference>
<dbReference type="HOGENOM" id="CLU_011750_0_0_1"/>